<feature type="region of interest" description="Disordered" evidence="5">
    <location>
        <begin position="1181"/>
        <end position="1200"/>
    </location>
</feature>
<evidence type="ECO:0000256" key="5">
    <source>
        <dbReference type="SAM" id="MobiDB-lite"/>
    </source>
</evidence>
<evidence type="ECO:0000259" key="6">
    <source>
        <dbReference type="PROSITE" id="PS51192"/>
    </source>
</evidence>
<dbReference type="PROSITE" id="PS51192">
    <property type="entry name" value="HELICASE_ATP_BIND_1"/>
    <property type="match status" value="1"/>
</dbReference>
<dbReference type="InterPro" id="IPR027417">
    <property type="entry name" value="P-loop_NTPase"/>
</dbReference>
<keyword evidence="1" id="KW-0547">Nucleotide-binding</keyword>
<evidence type="ECO:0000256" key="2">
    <source>
        <dbReference type="ARBA" id="ARBA00022801"/>
    </source>
</evidence>
<dbReference type="SMART" id="SM00487">
    <property type="entry name" value="DEXDc"/>
    <property type="match status" value="1"/>
</dbReference>
<dbReference type="InterPro" id="IPR014001">
    <property type="entry name" value="Helicase_ATP-bd"/>
</dbReference>
<feature type="domain" description="Helicase C-terminal" evidence="7">
    <location>
        <begin position="474"/>
        <end position="643"/>
    </location>
</feature>
<dbReference type="Gene3D" id="3.40.50.300">
    <property type="entry name" value="P-loop containing nucleotide triphosphate hydrolases"/>
    <property type="match status" value="2"/>
</dbReference>
<feature type="compositionally biased region" description="Basic and acidic residues" evidence="5">
    <location>
        <begin position="53"/>
        <end position="78"/>
    </location>
</feature>
<dbReference type="EMBL" id="JAHWGI010000166">
    <property type="protein sequence ID" value="KAK3910448.1"/>
    <property type="molecule type" value="Genomic_DNA"/>
</dbReference>
<keyword evidence="2" id="KW-0378">Hydrolase</keyword>
<feature type="domain" description="Helicase ATP-binding" evidence="6">
    <location>
        <begin position="278"/>
        <end position="438"/>
    </location>
</feature>
<feature type="compositionally biased region" description="Basic residues" evidence="5">
    <location>
        <begin position="84"/>
        <end position="93"/>
    </location>
</feature>
<dbReference type="InterPro" id="IPR007502">
    <property type="entry name" value="Helicase-assoc_dom"/>
</dbReference>
<dbReference type="InterPro" id="IPR011709">
    <property type="entry name" value="DEAD-box_helicase_OB_fold"/>
</dbReference>
<dbReference type="GO" id="GO:0003723">
    <property type="term" value="F:RNA binding"/>
    <property type="evidence" value="ECO:0007669"/>
    <property type="project" value="TreeGrafter"/>
</dbReference>
<protein>
    <submittedName>
        <fullName evidence="8">ATP-dependent RNA helicase DHX34</fullName>
    </submittedName>
</protein>
<organism evidence="8 9">
    <name type="scientific">Frankliniella fusca</name>
    <dbReference type="NCBI Taxonomy" id="407009"/>
    <lineage>
        <taxon>Eukaryota</taxon>
        <taxon>Metazoa</taxon>
        <taxon>Ecdysozoa</taxon>
        <taxon>Arthropoda</taxon>
        <taxon>Hexapoda</taxon>
        <taxon>Insecta</taxon>
        <taxon>Pterygota</taxon>
        <taxon>Neoptera</taxon>
        <taxon>Paraneoptera</taxon>
        <taxon>Thysanoptera</taxon>
        <taxon>Terebrantia</taxon>
        <taxon>Thripoidea</taxon>
        <taxon>Thripidae</taxon>
        <taxon>Frankliniella</taxon>
    </lineage>
</organism>
<feature type="compositionally biased region" description="Basic and acidic residues" evidence="5">
    <location>
        <begin position="1"/>
        <end position="21"/>
    </location>
</feature>
<sequence>MDRDQKCRRSDGSRHEHEATHSKYSTTLRNRKHHYDSSPSSNSQKVKRHKTYLQHDHHDSTSSSKYHEDGRYYSEKNEYPSQSYHKKRTHSPKFNKTSPGREELQDSPADFSFLNYRRELNRVFFYDPSSIQDVDDLWKFVTKYEAIQKKRSETKHFSKNRETEQLNELGLPLVFDKHDLVNINLSVKNRDLCARLPPYDPDFGDQQLSHAHISEFKKIVQLYLGFKQKENFLKLQKLRESQANLPVAQHRFVQYLNSGNEDKFMVQFDVSASRDEIVEAVKNESVVIIAGDTGCGKSTQVPQYLLKAGFNKIACTQPRRIACIALSKRVAYETLNEYGSEVGYQIRFERRKDQHTRIVFITEGLLLRQMSSDDSLSSYDVLVLDEVHERHLHGDFLLGVVKCLLHQRKDLKLVLMSATINIKLFSDYFGDAARVIQVPGRLHPIKLQYFPLSVEDRASKSERFNAMPYLRILQLIDSKYSSDERGDLLVFLSGMSEIQAVVDAAKEYNLKKKTWIVLPLHSTLSLAEQDKVFDYAPEGTRKCVVSTNIAETSITIDGIRFVVDSGKVKEMSYDPVNKMQRLKEFWISKASAEQRKGRAGRTGPGVCFRLYSEEEYQALEKYSTPELQRVPLDSLLLQMVSMGLPDARKFPFIEPPPMESIENSITSLKQQGALTSCEKLTSMGKMLARLPVDIPLGKMLIMGSLFHQAQPVLSLAAALSVQSPFTNRAFRDPECENARKSLESDHGDPVTLLNALREWLEEKNHSRGSDRSGTRVWCKRRGLEEQRFYEMTKLRAQFKDLLQDCGLLKDLEQPSEKMTSSERAIRHGELKLLRSMRREYQNAAPRKRTLLKVDPFEVCGEDEEKQGVDIKDVEFRMRNDSNQVQNLLTGSSACSYKDLMMLKVILCSGLYPQFAIADEFNYCKTTSEQLFHTQKKPYVALHPMSVFGNNPKTLQLEDSDIVTIENKPRKQPFSAKHQLITYMTLLETTKPYLVNTMRMPAAQTLLLFSQDLHTNFNFSRVVCDSWIQLDFPLPLAAETLLIKVAHIQYLWEKLLQLRLEDKETAILEQKLTEEIILFMRSEVVYSIKRLLAADLKVMYVGMSYNEEIISPNPFQEEFEAHPNSSIGGMQVTSRITYNCLLETSVDSKALEEECPWHCDRCDFTLNVSPIERLQHRQICGKNESKDGDTISQEPMTPRKPNSKAFECLECRRTYYFTPVEILKHKKQHLAGPSSAEK</sequence>
<dbReference type="Gene3D" id="1.20.120.1080">
    <property type="match status" value="1"/>
</dbReference>
<dbReference type="Proteomes" id="UP001219518">
    <property type="component" value="Unassembled WGS sequence"/>
</dbReference>
<dbReference type="PROSITE" id="PS51194">
    <property type="entry name" value="HELICASE_CTER"/>
    <property type="match status" value="1"/>
</dbReference>
<dbReference type="Pfam" id="PF21010">
    <property type="entry name" value="HA2_C"/>
    <property type="match status" value="1"/>
</dbReference>
<evidence type="ECO:0000256" key="4">
    <source>
        <dbReference type="ARBA" id="ARBA00022840"/>
    </source>
</evidence>
<dbReference type="SMART" id="SM00847">
    <property type="entry name" value="HA2"/>
    <property type="match status" value="1"/>
</dbReference>
<dbReference type="CDD" id="cd18791">
    <property type="entry name" value="SF2_C_RHA"/>
    <property type="match status" value="1"/>
</dbReference>
<dbReference type="FunFam" id="3.40.50.300:FF:000540">
    <property type="entry name" value="probable ATP-dependent RNA helicase DHX34"/>
    <property type="match status" value="1"/>
</dbReference>
<proteinExistence type="predicted"/>
<dbReference type="SMART" id="SM00490">
    <property type="entry name" value="HELICc"/>
    <property type="match status" value="1"/>
</dbReference>
<dbReference type="Pfam" id="PF24485">
    <property type="entry name" value="zf-C2H2_DHX34"/>
    <property type="match status" value="1"/>
</dbReference>
<feature type="region of interest" description="Disordered" evidence="5">
    <location>
        <begin position="1"/>
        <end position="106"/>
    </location>
</feature>
<dbReference type="PANTHER" id="PTHR18934">
    <property type="entry name" value="ATP-DEPENDENT RNA HELICASE"/>
    <property type="match status" value="1"/>
</dbReference>
<dbReference type="GO" id="GO:0004386">
    <property type="term" value="F:helicase activity"/>
    <property type="evidence" value="ECO:0007669"/>
    <property type="project" value="UniProtKB-KW"/>
</dbReference>
<dbReference type="InterPro" id="IPR056382">
    <property type="entry name" value="DHX34_Znf-C2H2"/>
</dbReference>
<dbReference type="FunFam" id="3.40.50.300:FF:000725">
    <property type="entry name" value="probable ATP-dependent RNA helicase DHX34"/>
    <property type="match status" value="1"/>
</dbReference>
<dbReference type="InterPro" id="IPR001650">
    <property type="entry name" value="Helicase_C-like"/>
</dbReference>
<dbReference type="Pfam" id="PF00270">
    <property type="entry name" value="DEAD"/>
    <property type="match status" value="1"/>
</dbReference>
<dbReference type="Pfam" id="PF00271">
    <property type="entry name" value="Helicase_C"/>
    <property type="match status" value="1"/>
</dbReference>
<dbReference type="Pfam" id="PF07717">
    <property type="entry name" value="OB_NTP_bind"/>
    <property type="match status" value="1"/>
</dbReference>
<keyword evidence="4" id="KW-0067">ATP-binding</keyword>
<name>A0AAE1GX29_9NEOP</name>
<gene>
    <name evidence="8" type="ORF">KUF71_020262</name>
</gene>
<evidence type="ECO:0000313" key="8">
    <source>
        <dbReference type="EMBL" id="KAK3910448.1"/>
    </source>
</evidence>
<dbReference type="InterPro" id="IPR011545">
    <property type="entry name" value="DEAD/DEAH_box_helicase_dom"/>
</dbReference>
<dbReference type="SUPFAM" id="SSF52540">
    <property type="entry name" value="P-loop containing nucleoside triphosphate hydrolases"/>
    <property type="match status" value="1"/>
</dbReference>
<dbReference type="PANTHER" id="PTHR18934:SF221">
    <property type="entry name" value="ATP-DEPENDENT RNA HELICASE DHX34-RELATED"/>
    <property type="match status" value="1"/>
</dbReference>
<dbReference type="GO" id="GO:0016787">
    <property type="term" value="F:hydrolase activity"/>
    <property type="evidence" value="ECO:0007669"/>
    <property type="project" value="UniProtKB-KW"/>
</dbReference>
<evidence type="ECO:0000259" key="7">
    <source>
        <dbReference type="PROSITE" id="PS51194"/>
    </source>
</evidence>
<accession>A0AAE1GX29</accession>
<evidence type="ECO:0000313" key="9">
    <source>
        <dbReference type="Proteomes" id="UP001219518"/>
    </source>
</evidence>
<dbReference type="GO" id="GO:0005524">
    <property type="term" value="F:ATP binding"/>
    <property type="evidence" value="ECO:0007669"/>
    <property type="project" value="UniProtKB-KW"/>
</dbReference>
<comment type="caution">
    <text evidence="8">The sequence shown here is derived from an EMBL/GenBank/DDBJ whole genome shotgun (WGS) entry which is preliminary data.</text>
</comment>
<reference evidence="8" key="1">
    <citation type="submission" date="2021-07" db="EMBL/GenBank/DDBJ databases">
        <authorList>
            <person name="Catto M.A."/>
            <person name="Jacobson A."/>
            <person name="Kennedy G."/>
            <person name="Labadie P."/>
            <person name="Hunt B.G."/>
            <person name="Srinivasan R."/>
        </authorList>
    </citation>
    <scope>NUCLEOTIDE SEQUENCE</scope>
    <source>
        <strain evidence="8">PL_HMW_Pooled</strain>
        <tissue evidence="8">Head</tissue>
    </source>
</reference>
<evidence type="ECO:0000256" key="1">
    <source>
        <dbReference type="ARBA" id="ARBA00022741"/>
    </source>
</evidence>
<keyword evidence="3 8" id="KW-0347">Helicase</keyword>
<keyword evidence="9" id="KW-1185">Reference proteome</keyword>
<reference evidence="8" key="2">
    <citation type="journal article" date="2023" name="BMC Genomics">
        <title>Pest status, molecular evolution, and epigenetic factors derived from the genome assembly of Frankliniella fusca, a thysanopteran phytovirus vector.</title>
        <authorList>
            <person name="Catto M.A."/>
            <person name="Labadie P.E."/>
            <person name="Jacobson A.L."/>
            <person name="Kennedy G.G."/>
            <person name="Srinivasan R."/>
            <person name="Hunt B.G."/>
        </authorList>
    </citation>
    <scope>NUCLEOTIDE SEQUENCE</scope>
    <source>
        <strain evidence="8">PL_HMW_Pooled</strain>
    </source>
</reference>
<dbReference type="FunFam" id="1.20.120.1080:FF:000013">
    <property type="entry name" value="ATP-dependent RNA helicase DHX34"/>
    <property type="match status" value="1"/>
</dbReference>
<evidence type="ECO:0000256" key="3">
    <source>
        <dbReference type="ARBA" id="ARBA00022806"/>
    </source>
</evidence>
<dbReference type="AlphaFoldDB" id="A0AAE1GX29"/>